<feature type="domain" description="HTH cro/C1-type" evidence="1">
    <location>
        <begin position="1"/>
        <end position="46"/>
    </location>
</feature>
<dbReference type="STRING" id="910347.SAMN05421773_110210"/>
<dbReference type="GO" id="GO:0003677">
    <property type="term" value="F:DNA binding"/>
    <property type="evidence" value="ECO:0007669"/>
    <property type="project" value="InterPro"/>
</dbReference>
<organism evidence="2 3">
    <name type="scientific">Streptomyces aidingensis</name>
    <dbReference type="NCBI Taxonomy" id="910347"/>
    <lineage>
        <taxon>Bacteria</taxon>
        <taxon>Bacillati</taxon>
        <taxon>Actinomycetota</taxon>
        <taxon>Actinomycetes</taxon>
        <taxon>Kitasatosporales</taxon>
        <taxon>Streptomycetaceae</taxon>
        <taxon>Streptomyces</taxon>
    </lineage>
</organism>
<dbReference type="OrthoDB" id="3462393at2"/>
<dbReference type="CDD" id="cd00093">
    <property type="entry name" value="HTH_XRE"/>
    <property type="match status" value="1"/>
</dbReference>
<dbReference type="InterPro" id="IPR010982">
    <property type="entry name" value="Lambda_DNA-bd_dom_sf"/>
</dbReference>
<proteinExistence type="predicted"/>
<name>A0A1I1Q129_9ACTN</name>
<dbReference type="SUPFAM" id="SSF47413">
    <property type="entry name" value="lambda repressor-like DNA-binding domains"/>
    <property type="match status" value="1"/>
</dbReference>
<reference evidence="2 3" key="1">
    <citation type="submission" date="2016-10" db="EMBL/GenBank/DDBJ databases">
        <authorList>
            <person name="de Groot N.N."/>
        </authorList>
    </citation>
    <scope>NUCLEOTIDE SEQUENCE [LARGE SCALE GENOMIC DNA]</scope>
    <source>
        <strain evidence="2 3">CGMCC 4.5739</strain>
    </source>
</reference>
<dbReference type="AlphaFoldDB" id="A0A1I1Q129"/>
<evidence type="ECO:0000313" key="3">
    <source>
        <dbReference type="Proteomes" id="UP000199207"/>
    </source>
</evidence>
<evidence type="ECO:0000313" key="2">
    <source>
        <dbReference type="EMBL" id="SFD15844.1"/>
    </source>
</evidence>
<evidence type="ECO:0000259" key="1">
    <source>
        <dbReference type="PROSITE" id="PS50943"/>
    </source>
</evidence>
<accession>A0A1I1Q129</accession>
<sequence length="257" mass="28519">MTAAAVAALLDTDRTVISNVEAGRFGISEERLRRLASIYECDDPVLIEALVAMTGGRKSGWWEEYRGKIPPGFLDVSEMEHHAVRLRTVQTCHMPGLFQTEDHARALFELNIPPLARLEIELRVAHRMDRQVVVNGDADTPYEGVIHEAALRMQVGGRKVAKAQLARLLEANDQDNVTLRVIPFAAGGFPMIGESVLYAEATTPQLDTVHMDSPTGAVFVDSPAQLVSFRRRLVKIEKVALDVPDSQDLIRSIEREL</sequence>
<dbReference type="PROSITE" id="PS50943">
    <property type="entry name" value="HTH_CROC1"/>
    <property type="match status" value="1"/>
</dbReference>
<protein>
    <recommendedName>
        <fullName evidence="1">HTH cro/C1-type domain-containing protein</fullName>
    </recommendedName>
</protein>
<dbReference type="Pfam" id="PF19054">
    <property type="entry name" value="DUF5753"/>
    <property type="match status" value="1"/>
</dbReference>
<dbReference type="EMBL" id="FOLM01000010">
    <property type="protein sequence ID" value="SFD15844.1"/>
    <property type="molecule type" value="Genomic_DNA"/>
</dbReference>
<gene>
    <name evidence="2" type="ORF">SAMN05421773_110210</name>
</gene>
<dbReference type="InterPro" id="IPR043917">
    <property type="entry name" value="DUF5753"/>
</dbReference>
<dbReference type="InterPro" id="IPR001387">
    <property type="entry name" value="Cro/C1-type_HTH"/>
</dbReference>
<keyword evidence="3" id="KW-1185">Reference proteome</keyword>
<dbReference type="Proteomes" id="UP000199207">
    <property type="component" value="Unassembled WGS sequence"/>
</dbReference>